<dbReference type="SUPFAM" id="SSF51726">
    <property type="entry name" value="UROD/MetE-like"/>
    <property type="match status" value="1"/>
</dbReference>
<protein>
    <submittedName>
        <fullName evidence="2">Uroporphyrinogen decarboxylase</fullName>
    </submittedName>
</protein>
<accession>A0A1H8M055</accession>
<dbReference type="AlphaFoldDB" id="A0A1H8M055"/>
<evidence type="ECO:0000313" key="2">
    <source>
        <dbReference type="EMBL" id="SEO10701.1"/>
    </source>
</evidence>
<name>A0A1H8M055_9BACL</name>
<dbReference type="STRING" id="1333845.SAMN04487895_10511"/>
<evidence type="ECO:0000313" key="3">
    <source>
        <dbReference type="Proteomes" id="UP000198809"/>
    </source>
</evidence>
<gene>
    <name evidence="1" type="ORF">KP014_11045</name>
    <name evidence="2" type="ORF">SAMN04487895_10511</name>
</gene>
<dbReference type="RefSeq" id="WP_175491835.1">
    <property type="nucleotide sequence ID" value="NZ_CP076607.1"/>
</dbReference>
<reference evidence="2 3" key="1">
    <citation type="submission" date="2016-10" db="EMBL/GenBank/DDBJ databases">
        <authorList>
            <person name="de Groot N.N."/>
        </authorList>
    </citation>
    <scope>NUCLEOTIDE SEQUENCE [LARGE SCALE GENOMIC DNA]</scope>
    <source>
        <strain evidence="2 3">CGMCC 1.10238</strain>
    </source>
</reference>
<sequence>MPRYGGNTCDLQPQRFNDYRIDGINWDTTAPGNVGLDAPLKATKVGSVDHALFAGNNIGRIRAQAKEALKLMADKPFILAPNCAIPVSVTDEALQQFHDSIFEKGTKQ</sequence>
<dbReference type="Proteomes" id="UP000198809">
    <property type="component" value="Unassembled WGS sequence"/>
</dbReference>
<dbReference type="InterPro" id="IPR038071">
    <property type="entry name" value="UROD/MetE-like_sf"/>
</dbReference>
<proteinExistence type="predicted"/>
<evidence type="ECO:0000313" key="4">
    <source>
        <dbReference type="Proteomes" id="UP000683429"/>
    </source>
</evidence>
<organism evidence="2 3">
    <name type="scientific">Paenibacillus sophorae</name>
    <dbReference type="NCBI Taxonomy" id="1333845"/>
    <lineage>
        <taxon>Bacteria</taxon>
        <taxon>Bacillati</taxon>
        <taxon>Bacillota</taxon>
        <taxon>Bacilli</taxon>
        <taxon>Bacillales</taxon>
        <taxon>Paenibacillaceae</taxon>
        <taxon>Paenibacillus</taxon>
    </lineage>
</organism>
<dbReference type="Gene3D" id="3.20.20.210">
    <property type="match status" value="1"/>
</dbReference>
<dbReference type="EMBL" id="FODH01000005">
    <property type="protein sequence ID" value="SEO10701.1"/>
    <property type="molecule type" value="Genomic_DNA"/>
</dbReference>
<reference evidence="1 4" key="2">
    <citation type="submission" date="2021-06" db="EMBL/GenBank/DDBJ databases">
        <title>Whole genome sequence of Paenibacillus sophorae DSM23020 for comparative genomics.</title>
        <authorList>
            <person name="Kim M.-J."/>
            <person name="Lee G."/>
            <person name="Shin J.-H."/>
        </authorList>
    </citation>
    <scope>NUCLEOTIDE SEQUENCE [LARGE SCALE GENOMIC DNA]</scope>
    <source>
        <strain evidence="1 4">DSM 23020</strain>
    </source>
</reference>
<evidence type="ECO:0000313" key="1">
    <source>
        <dbReference type="EMBL" id="QWU17619.1"/>
    </source>
</evidence>
<dbReference type="Proteomes" id="UP000683429">
    <property type="component" value="Chromosome"/>
</dbReference>
<keyword evidence="4" id="KW-1185">Reference proteome</keyword>
<dbReference type="EMBL" id="CP076607">
    <property type="protein sequence ID" value="QWU17619.1"/>
    <property type="molecule type" value="Genomic_DNA"/>
</dbReference>